<protein>
    <recommendedName>
        <fullName evidence="3">Lipoprotein</fullName>
    </recommendedName>
</protein>
<comment type="caution">
    <text evidence="1">The sequence shown here is derived from an EMBL/GenBank/DDBJ whole genome shotgun (WGS) entry which is preliminary data.</text>
</comment>
<organism evidence="1 2">
    <name type="scientific">Pseudaeromonas paramecii</name>
    <dbReference type="NCBI Taxonomy" id="2138166"/>
    <lineage>
        <taxon>Bacteria</taxon>
        <taxon>Pseudomonadati</taxon>
        <taxon>Pseudomonadota</taxon>
        <taxon>Gammaproteobacteria</taxon>
        <taxon>Aeromonadales</taxon>
        <taxon>Aeromonadaceae</taxon>
        <taxon>Pseudaeromonas</taxon>
    </lineage>
</organism>
<sequence length="141" mass="15479">MLGKALMGTVVLVLAGCASTGQPPLAEATLAGFTPLEREAYDHCLQLRDTAQPSVVQTCHVSADGQHMVIEHRLLGGMEWTKEAQDSERARMDKNICGCTVWEEWLSTGHTLQFKWQGRNGYATRVYDKPFCQPGAEQAAA</sequence>
<name>A0ABP8QGA6_9GAMM</name>
<accession>A0ABP8QGA6</accession>
<reference evidence="2" key="1">
    <citation type="journal article" date="2019" name="Int. J. Syst. Evol. Microbiol.">
        <title>The Global Catalogue of Microorganisms (GCM) 10K type strain sequencing project: providing services to taxonomists for standard genome sequencing and annotation.</title>
        <authorList>
            <consortium name="The Broad Institute Genomics Platform"/>
            <consortium name="The Broad Institute Genome Sequencing Center for Infectious Disease"/>
            <person name="Wu L."/>
            <person name="Ma J."/>
        </authorList>
    </citation>
    <scope>NUCLEOTIDE SEQUENCE [LARGE SCALE GENOMIC DNA]</scope>
    <source>
        <strain evidence="2">JCM 32226</strain>
    </source>
</reference>
<proteinExistence type="predicted"/>
<keyword evidence="2" id="KW-1185">Reference proteome</keyword>
<evidence type="ECO:0008006" key="3">
    <source>
        <dbReference type="Google" id="ProtNLM"/>
    </source>
</evidence>
<dbReference type="PROSITE" id="PS51257">
    <property type="entry name" value="PROKAR_LIPOPROTEIN"/>
    <property type="match status" value="1"/>
</dbReference>
<evidence type="ECO:0000313" key="2">
    <source>
        <dbReference type="Proteomes" id="UP001501321"/>
    </source>
</evidence>
<dbReference type="RefSeq" id="WP_345013854.1">
    <property type="nucleotide sequence ID" value="NZ_BAABFC010000019.1"/>
</dbReference>
<gene>
    <name evidence="1" type="ORF">GCM10023095_26170</name>
</gene>
<evidence type="ECO:0000313" key="1">
    <source>
        <dbReference type="EMBL" id="GAA4502066.1"/>
    </source>
</evidence>
<dbReference type="Proteomes" id="UP001501321">
    <property type="component" value="Unassembled WGS sequence"/>
</dbReference>
<dbReference type="EMBL" id="BAABFC010000019">
    <property type="protein sequence ID" value="GAA4502066.1"/>
    <property type="molecule type" value="Genomic_DNA"/>
</dbReference>